<dbReference type="STRING" id="81985.R0FNE2"/>
<dbReference type="eggNOG" id="ENOG502QVTI">
    <property type="taxonomic scope" value="Eukaryota"/>
</dbReference>
<protein>
    <submittedName>
        <fullName evidence="2">Uncharacterized protein</fullName>
    </submittedName>
</protein>
<dbReference type="AlphaFoldDB" id="R0FNE2"/>
<feature type="region of interest" description="Disordered" evidence="1">
    <location>
        <begin position="458"/>
        <end position="522"/>
    </location>
</feature>
<dbReference type="KEGG" id="crb:17885207"/>
<accession>R0FNE2</accession>
<keyword evidence="3" id="KW-1185">Reference proteome</keyword>
<reference evidence="3" key="1">
    <citation type="journal article" date="2013" name="Nat. Genet.">
        <title>The Capsella rubella genome and the genomic consequences of rapid mating system evolution.</title>
        <authorList>
            <person name="Slotte T."/>
            <person name="Hazzouri K.M."/>
            <person name="Agren J.A."/>
            <person name="Koenig D."/>
            <person name="Maumus F."/>
            <person name="Guo Y.L."/>
            <person name="Steige K."/>
            <person name="Platts A.E."/>
            <person name="Escobar J.S."/>
            <person name="Newman L.K."/>
            <person name="Wang W."/>
            <person name="Mandakova T."/>
            <person name="Vello E."/>
            <person name="Smith L.M."/>
            <person name="Henz S.R."/>
            <person name="Steffen J."/>
            <person name="Takuno S."/>
            <person name="Brandvain Y."/>
            <person name="Coop G."/>
            <person name="Andolfatto P."/>
            <person name="Hu T.T."/>
            <person name="Blanchette M."/>
            <person name="Clark R.M."/>
            <person name="Quesneville H."/>
            <person name="Nordborg M."/>
            <person name="Gaut B.S."/>
            <person name="Lysak M.A."/>
            <person name="Jenkins J."/>
            <person name="Grimwood J."/>
            <person name="Chapman J."/>
            <person name="Prochnik S."/>
            <person name="Shu S."/>
            <person name="Rokhsar D."/>
            <person name="Schmutz J."/>
            <person name="Weigel D."/>
            <person name="Wright S.I."/>
        </authorList>
    </citation>
    <scope>NUCLEOTIDE SEQUENCE [LARGE SCALE GENOMIC DNA]</scope>
    <source>
        <strain evidence="3">cv. Monte Gargano</strain>
    </source>
</reference>
<dbReference type="OrthoDB" id="775914at2759"/>
<feature type="region of interest" description="Disordered" evidence="1">
    <location>
        <begin position="149"/>
        <end position="168"/>
    </location>
</feature>
<dbReference type="EMBL" id="KB870809">
    <property type="protein sequence ID" value="EOA23551.1"/>
    <property type="molecule type" value="Genomic_DNA"/>
</dbReference>
<sequence>MVELRSRTNLNSQLHHIRAIKEGSIKIVMNMDARRKSKLRFRQLVDVYNLEHGKDDESIPRVVRELEDVSDITQDSCLLGAEASVKADPEDFSMITLENIRKQCKAKKRILRNRRDVETASSVEVKKEYLAQDEGCDTEEPLSNWDTKFSKKRKRKQERKAKCGSTSPPSVENVYLPVFVDVKPEAWDDSYSVSEAMELIPADPLLDCSKASESHTNTVLVKEIILDSSRDMRLVPSGSAEPNFPGMVAIEDPLTIKPVEEAFEEASEEFNDARKAQCCLADYIAFEDKQIVLFSSESREEMELDVAQHSETENIGCVGNLICSYASSGYEEVKEDEENNDLKPNLDMSVTGLEMVKIEVPDILAIDYPRLPIINFCVENTEIEWETEDITKDNFSEATDILQLTSCCNSLDNLHLDPDDSTIAIGEDHLRERLQQSVYSKHQDKAGDHKLSQLYKEPDEVQKVAESDSIQQQQPHHQPEKLLSGRKTLSPTSQAKLRKEMEHPDSPEKRNKKSKGKLYFSSQNSHRILKAQGLDNIDRVEIIPSTKQAIQKAKNNTRQAKYQRATNKFPRRDTQATKAQPFSTGCNSIQVCSQKAIAFSQGQMRDFQCVAARLTKELKSMRKITKRCLQAESNTANMSDRNLDEVKTVIGNAEKTEESCKKWLSMIERDCNRFCKLMGMVKEDAPATENIVQKKKKIKFADDAGGDLCQVKVFEIDLESEL</sequence>
<feature type="compositionally biased region" description="Basic and acidic residues" evidence="1">
    <location>
        <begin position="497"/>
        <end position="509"/>
    </location>
</feature>
<dbReference type="PANTHER" id="PTHR34461:SF2">
    <property type="entry name" value="EXPRESSED PROTEIN"/>
    <property type="match status" value="1"/>
</dbReference>
<gene>
    <name evidence="2" type="ORF">CARUB_v10016745mg</name>
</gene>
<name>R0FNE2_9BRAS</name>
<evidence type="ECO:0000256" key="1">
    <source>
        <dbReference type="SAM" id="MobiDB-lite"/>
    </source>
</evidence>
<dbReference type="PANTHER" id="PTHR34461">
    <property type="entry name" value="EXPRESSED PROTEIN"/>
    <property type="match status" value="1"/>
</dbReference>
<dbReference type="Proteomes" id="UP000029121">
    <property type="component" value="Unassembled WGS sequence"/>
</dbReference>
<evidence type="ECO:0000313" key="3">
    <source>
        <dbReference type="Proteomes" id="UP000029121"/>
    </source>
</evidence>
<proteinExistence type="predicted"/>
<organism evidence="2 3">
    <name type="scientific">Capsella rubella</name>
    <dbReference type="NCBI Taxonomy" id="81985"/>
    <lineage>
        <taxon>Eukaryota</taxon>
        <taxon>Viridiplantae</taxon>
        <taxon>Streptophyta</taxon>
        <taxon>Embryophyta</taxon>
        <taxon>Tracheophyta</taxon>
        <taxon>Spermatophyta</taxon>
        <taxon>Magnoliopsida</taxon>
        <taxon>eudicotyledons</taxon>
        <taxon>Gunneridae</taxon>
        <taxon>Pentapetalae</taxon>
        <taxon>rosids</taxon>
        <taxon>malvids</taxon>
        <taxon>Brassicales</taxon>
        <taxon>Brassicaceae</taxon>
        <taxon>Camelineae</taxon>
        <taxon>Capsella</taxon>
    </lineage>
</organism>
<evidence type="ECO:0000313" key="2">
    <source>
        <dbReference type="EMBL" id="EOA23551.1"/>
    </source>
</evidence>
<feature type="compositionally biased region" description="Basic residues" evidence="1">
    <location>
        <begin position="150"/>
        <end position="159"/>
    </location>
</feature>